<evidence type="ECO:0000256" key="4">
    <source>
        <dbReference type="RuleBase" id="RU361279"/>
    </source>
</evidence>
<protein>
    <recommendedName>
        <fullName evidence="4">5-formyltetrahydrofolate cyclo-ligase</fullName>
        <ecNumber evidence="4">6.3.3.2</ecNumber>
    </recommendedName>
</protein>
<comment type="caution">
    <text evidence="5">The sequence shown here is derived from an EMBL/GenBank/DDBJ whole genome shotgun (WGS) entry which is preliminary data.</text>
</comment>
<dbReference type="Pfam" id="PF01812">
    <property type="entry name" value="5-FTHF_cyc-lig"/>
    <property type="match status" value="1"/>
</dbReference>
<dbReference type="InterPro" id="IPR024185">
    <property type="entry name" value="FTHF_cligase-like_sf"/>
</dbReference>
<comment type="similarity">
    <text evidence="1 4">Belongs to the 5-formyltetrahydrofolate cyclo-ligase family.</text>
</comment>
<dbReference type="NCBIfam" id="TIGR02727">
    <property type="entry name" value="MTHFS_bact"/>
    <property type="match status" value="1"/>
</dbReference>
<dbReference type="PIRSF" id="PIRSF006806">
    <property type="entry name" value="FTHF_cligase"/>
    <property type="match status" value="1"/>
</dbReference>
<dbReference type="EMBL" id="JAPDDT010000007">
    <property type="protein sequence ID" value="MCW1924316.1"/>
    <property type="molecule type" value="Genomic_DNA"/>
</dbReference>
<accession>A0ABT3GLC8</accession>
<keyword evidence="3 4" id="KW-0067">ATP-binding</keyword>
<keyword evidence="2 4" id="KW-0547">Nucleotide-binding</keyword>
<name>A0ABT3GLC8_9BACT</name>
<comment type="cofactor">
    <cofactor evidence="4">
        <name>Mg(2+)</name>
        <dbReference type="ChEBI" id="CHEBI:18420"/>
    </cofactor>
</comment>
<dbReference type="SUPFAM" id="SSF100950">
    <property type="entry name" value="NagB/RpiA/CoA transferase-like"/>
    <property type="match status" value="1"/>
</dbReference>
<dbReference type="InterPro" id="IPR002698">
    <property type="entry name" value="FTHF_cligase"/>
</dbReference>
<evidence type="ECO:0000256" key="2">
    <source>
        <dbReference type="ARBA" id="ARBA00022741"/>
    </source>
</evidence>
<evidence type="ECO:0000256" key="1">
    <source>
        <dbReference type="ARBA" id="ARBA00010638"/>
    </source>
</evidence>
<keyword evidence="6" id="KW-1185">Reference proteome</keyword>
<keyword evidence="4" id="KW-0460">Magnesium</keyword>
<sequence>MQVTTPAKSALRRVLRANRPDLKSQFEQAAALRNHLRDWLAGQPAKTIAAFVAIPGEPLLLPLLAEFPDRRWLLPRIEGETMSFHLVDASLPRLHPGPFGIAEPMPDAPLVTTEDIDLFLCPGMAFTRCGKRLGRGKGYYDRALATSHSESLRVGVCFREQVLPELPMDPHDLPMHFLATADALASCQQR</sequence>
<evidence type="ECO:0000313" key="5">
    <source>
        <dbReference type="EMBL" id="MCW1924316.1"/>
    </source>
</evidence>
<comment type="catalytic activity">
    <reaction evidence="4">
        <text>(6S)-5-formyl-5,6,7,8-tetrahydrofolate + ATP = (6R)-5,10-methenyltetrahydrofolate + ADP + phosphate</text>
        <dbReference type="Rhea" id="RHEA:10488"/>
        <dbReference type="ChEBI" id="CHEBI:30616"/>
        <dbReference type="ChEBI" id="CHEBI:43474"/>
        <dbReference type="ChEBI" id="CHEBI:57455"/>
        <dbReference type="ChEBI" id="CHEBI:57457"/>
        <dbReference type="ChEBI" id="CHEBI:456216"/>
        <dbReference type="EC" id="6.3.3.2"/>
    </reaction>
</comment>
<reference evidence="5 6" key="1">
    <citation type="submission" date="2022-10" db="EMBL/GenBank/DDBJ databases">
        <title>Luteolibacter arcticus strain CCTCC AB 2014275, whole genome shotgun sequencing project.</title>
        <authorList>
            <person name="Zhao G."/>
            <person name="Shen L."/>
        </authorList>
    </citation>
    <scope>NUCLEOTIDE SEQUENCE [LARGE SCALE GENOMIC DNA]</scope>
    <source>
        <strain evidence="5 6">CCTCC AB 2014275</strain>
    </source>
</reference>
<dbReference type="RefSeq" id="WP_264488425.1">
    <property type="nucleotide sequence ID" value="NZ_JAPDDT010000007.1"/>
</dbReference>
<dbReference type="Proteomes" id="UP001320876">
    <property type="component" value="Unassembled WGS sequence"/>
</dbReference>
<organism evidence="5 6">
    <name type="scientific">Luteolibacter arcticus</name>
    <dbReference type="NCBI Taxonomy" id="1581411"/>
    <lineage>
        <taxon>Bacteria</taxon>
        <taxon>Pseudomonadati</taxon>
        <taxon>Verrucomicrobiota</taxon>
        <taxon>Verrucomicrobiia</taxon>
        <taxon>Verrucomicrobiales</taxon>
        <taxon>Verrucomicrobiaceae</taxon>
        <taxon>Luteolibacter</taxon>
    </lineage>
</organism>
<dbReference type="PANTHER" id="PTHR23407:SF1">
    <property type="entry name" value="5-FORMYLTETRAHYDROFOLATE CYCLO-LIGASE"/>
    <property type="match status" value="1"/>
</dbReference>
<proteinExistence type="inferred from homology"/>
<dbReference type="InterPro" id="IPR037171">
    <property type="entry name" value="NagB/RpiA_transferase-like"/>
</dbReference>
<evidence type="ECO:0000256" key="3">
    <source>
        <dbReference type="ARBA" id="ARBA00022840"/>
    </source>
</evidence>
<dbReference type="PANTHER" id="PTHR23407">
    <property type="entry name" value="ATPASE INHIBITOR/5-FORMYLTETRAHYDROFOLATE CYCLO-LIGASE"/>
    <property type="match status" value="1"/>
</dbReference>
<dbReference type="Gene3D" id="3.40.50.10420">
    <property type="entry name" value="NagB/RpiA/CoA transferase-like"/>
    <property type="match status" value="1"/>
</dbReference>
<gene>
    <name evidence="5" type="ORF">OKA05_17250</name>
</gene>
<dbReference type="GO" id="GO:0030272">
    <property type="term" value="F:5-formyltetrahydrofolate cyclo-ligase activity"/>
    <property type="evidence" value="ECO:0007669"/>
    <property type="project" value="UniProtKB-EC"/>
</dbReference>
<dbReference type="EC" id="6.3.3.2" evidence="4"/>
<keyword evidence="5" id="KW-0436">Ligase</keyword>
<evidence type="ECO:0000313" key="6">
    <source>
        <dbReference type="Proteomes" id="UP001320876"/>
    </source>
</evidence>
<keyword evidence="4" id="KW-0479">Metal-binding</keyword>